<accession>A0ABT7BV45</accession>
<evidence type="ECO:0000313" key="2">
    <source>
        <dbReference type="EMBL" id="MDJ1183062.1"/>
    </source>
</evidence>
<dbReference type="RefSeq" id="WP_283757715.1">
    <property type="nucleotide sequence ID" value="NZ_JAQOSQ010000005.1"/>
</dbReference>
<feature type="compositionally biased region" description="Polar residues" evidence="1">
    <location>
        <begin position="42"/>
        <end position="72"/>
    </location>
</feature>
<evidence type="ECO:0000256" key="1">
    <source>
        <dbReference type="SAM" id="MobiDB-lite"/>
    </source>
</evidence>
<dbReference type="Proteomes" id="UP001232992">
    <property type="component" value="Unassembled WGS sequence"/>
</dbReference>
<feature type="region of interest" description="Disordered" evidence="1">
    <location>
        <begin position="1"/>
        <end position="72"/>
    </location>
</feature>
<feature type="compositionally biased region" description="Basic residues" evidence="1">
    <location>
        <begin position="1"/>
        <end position="11"/>
    </location>
</feature>
<comment type="caution">
    <text evidence="2">The sequence shown here is derived from an EMBL/GenBank/DDBJ whole genome shotgun (WGS) entry which is preliminary data.</text>
</comment>
<reference evidence="2 3" key="1">
    <citation type="submission" date="2023-01" db="EMBL/GenBank/DDBJ databases">
        <title>Novel diversity within Roseofilum (Cyanobacteria; Desertifilaceae) from marine benthic mats with descriptions of four novel species.</title>
        <authorList>
            <person name="Wang Y."/>
            <person name="Berthold D.E."/>
            <person name="Hu J."/>
            <person name="Lefler F.W."/>
            <person name="Laughinghouse H.D. IV."/>
        </authorList>
    </citation>
    <scope>NUCLEOTIDE SEQUENCE [LARGE SCALE GENOMIC DNA]</scope>
    <source>
        <strain evidence="2 3">BLCC-M143</strain>
    </source>
</reference>
<organism evidence="2 3">
    <name type="scientific">Roseofilum casamattae BLCC-M143</name>
    <dbReference type="NCBI Taxonomy" id="3022442"/>
    <lineage>
        <taxon>Bacteria</taxon>
        <taxon>Bacillati</taxon>
        <taxon>Cyanobacteriota</taxon>
        <taxon>Cyanophyceae</taxon>
        <taxon>Desertifilales</taxon>
        <taxon>Desertifilaceae</taxon>
        <taxon>Roseofilum</taxon>
        <taxon>Roseofilum casamattae</taxon>
    </lineage>
</organism>
<name>A0ABT7BV45_9CYAN</name>
<feature type="compositionally biased region" description="Polar residues" evidence="1">
    <location>
        <begin position="12"/>
        <end position="22"/>
    </location>
</feature>
<evidence type="ECO:0000313" key="3">
    <source>
        <dbReference type="Proteomes" id="UP001232992"/>
    </source>
</evidence>
<dbReference type="EMBL" id="JAQOSQ010000005">
    <property type="protein sequence ID" value="MDJ1183062.1"/>
    <property type="molecule type" value="Genomic_DNA"/>
</dbReference>
<feature type="compositionally biased region" description="Low complexity" evidence="1">
    <location>
        <begin position="27"/>
        <end position="39"/>
    </location>
</feature>
<gene>
    <name evidence="2" type="ORF">PMH09_07635</name>
</gene>
<keyword evidence="3" id="KW-1185">Reference proteome</keyword>
<sequence length="516" mass="57883">MPIFERRKKNNQSRTSPSSSQFGPKIPSTSSKNNTSKPNYQPILQRSGKNVNQPYGYPVSNTVQAKQDSTSYPRVSRFAPTIEELNNSARQPVEPILRPQRQHAGLTLQRSSLSSSTVIQRDVMAANTFNNQTKYTGFGKAGASYTNIKNALAAYHTTKDNASVEQKLAMLRKIGHLCYVWMNKYLTIDVDSDTGTLSYKHEKQGKWNENKKSKTRKAGIIQLQEQVYAEHHNIVANLESSNSESPNVLRVYQGQGGTADLRKTTIVSHNFTTCTPVVMFNNSTKLGGLFHYATGSLDNQAMEMVNMAKYIQPTHVYIYAGAHMNVSPNSEDAQDKELGKLHASNQQEMANFFSFCQTKYNSTVSNQQGFAGTISISLEDGVLEVNTGFVHPKATVNLRSLKDEENKDISENLPSQFLALTSSEIVYDDLEIALEEIRYEQGKLEDLKGEADVKFLTLGSGMDLTKIDMDKMRDAWIAARQQDGVELENLTMEDYEEFILDNKNNKAFFDDDDYGQ</sequence>
<protein>
    <submittedName>
        <fullName evidence="2">Uncharacterized protein</fullName>
    </submittedName>
</protein>
<proteinExistence type="predicted"/>